<proteinExistence type="predicted"/>
<feature type="region of interest" description="Disordered" evidence="1">
    <location>
        <begin position="464"/>
        <end position="484"/>
    </location>
</feature>
<dbReference type="RefSeq" id="WP_157746604.1">
    <property type="nucleotide sequence ID" value="NZ_LT607754.1"/>
</dbReference>
<keyword evidence="2" id="KW-0472">Membrane</keyword>
<organism evidence="3 4">
    <name type="scientific">Micromonospora inositola</name>
    <dbReference type="NCBI Taxonomy" id="47865"/>
    <lineage>
        <taxon>Bacteria</taxon>
        <taxon>Bacillati</taxon>
        <taxon>Actinomycetota</taxon>
        <taxon>Actinomycetes</taxon>
        <taxon>Micromonosporales</taxon>
        <taxon>Micromonosporaceae</taxon>
        <taxon>Micromonospora</taxon>
    </lineage>
</organism>
<keyword evidence="2" id="KW-1133">Transmembrane helix</keyword>
<evidence type="ECO:0000256" key="2">
    <source>
        <dbReference type="SAM" id="Phobius"/>
    </source>
</evidence>
<feature type="transmembrane region" description="Helical" evidence="2">
    <location>
        <begin position="241"/>
        <end position="266"/>
    </location>
</feature>
<feature type="transmembrane region" description="Helical" evidence="2">
    <location>
        <begin position="119"/>
        <end position="140"/>
    </location>
</feature>
<feature type="compositionally biased region" description="Basic and acidic residues" evidence="1">
    <location>
        <begin position="578"/>
        <end position="588"/>
    </location>
</feature>
<feature type="transmembrane region" description="Helical" evidence="2">
    <location>
        <begin position="185"/>
        <end position="205"/>
    </location>
</feature>
<name>A0A1C5K568_9ACTN</name>
<protein>
    <submittedName>
        <fullName evidence="3">Low temperature requirement protein LtrA</fullName>
    </submittedName>
</protein>
<dbReference type="PANTHER" id="PTHR36840:SF1">
    <property type="entry name" value="BLL5714 PROTEIN"/>
    <property type="match status" value="1"/>
</dbReference>
<feature type="region of interest" description="Disordered" evidence="1">
    <location>
        <begin position="538"/>
        <end position="562"/>
    </location>
</feature>
<dbReference type="Proteomes" id="UP000198221">
    <property type="component" value="Chromosome I"/>
</dbReference>
<feature type="transmembrane region" description="Helical" evidence="2">
    <location>
        <begin position="303"/>
        <end position="323"/>
    </location>
</feature>
<evidence type="ECO:0000313" key="3">
    <source>
        <dbReference type="EMBL" id="SCG77536.1"/>
    </source>
</evidence>
<feature type="transmembrane region" description="Helical" evidence="2">
    <location>
        <begin position="152"/>
        <end position="173"/>
    </location>
</feature>
<sequence length="597" mass="65065">MRINVIQETGTAIRCASRAPGLPPNASHDHAQNVCQSRFHAEPTTHPTRRTSAQGYVNCRKRGAANDEDEVMGQIFRSRPVVTEETHRTTLFEIFFDLVFVFALIRVTAFMSARPAPVTLAQGFLVLLLLWISWLVYSWLGNYARTDVGPMRAGTTVAMAAVFLAALVIPNVWGSGSGTSEPRLILVLAYIVVRVIHLALYYWAAAGDRRTRRTIRLYALSTALSWIPLVLGAVFGGAAQILFWTAALAVDLAGGVVASILSGWPVRSPGHFMERHSLVLIIALGESLVSVGAGVGAEMIRRPILLAALLTLAVTVCLYRLYSENAATAGEALRMESGLRRGRLAANAYSVAHFPLIAGTIYLALGVEQVLARLAHDQSHDTADLRLDWTPAVALFGGTALYLAGRATFLSLSIRSVPPGQLLAPGAVLLLLPAGRFLPGLVALGLLTAFLVVLVSNEAVSKRRQGSGAPRAVAPRGPPARRDDLRIGASRYHHDPRPSIWMLVSPISRPRVTMTQRTPGDHRLRHPSIYQEFASSTAITRRRHRSVTSSPHQAPGRSPTLHGWFLTRGLRMRISCPRSDRRRPDRRCGQAGRVRLG</sequence>
<dbReference type="EMBL" id="LT607754">
    <property type="protein sequence ID" value="SCG77536.1"/>
    <property type="molecule type" value="Genomic_DNA"/>
</dbReference>
<keyword evidence="2" id="KW-0812">Transmembrane</keyword>
<evidence type="ECO:0000256" key="1">
    <source>
        <dbReference type="SAM" id="MobiDB-lite"/>
    </source>
</evidence>
<accession>A0A1C5K568</accession>
<evidence type="ECO:0000313" key="4">
    <source>
        <dbReference type="Proteomes" id="UP000198221"/>
    </source>
</evidence>
<keyword evidence="4" id="KW-1185">Reference proteome</keyword>
<dbReference type="OrthoDB" id="7698234at2"/>
<feature type="transmembrane region" description="Helical" evidence="2">
    <location>
        <begin position="217"/>
        <end position="235"/>
    </location>
</feature>
<feature type="region of interest" description="Disordered" evidence="1">
    <location>
        <begin position="577"/>
        <end position="597"/>
    </location>
</feature>
<feature type="transmembrane region" description="Helical" evidence="2">
    <location>
        <begin position="278"/>
        <end position="297"/>
    </location>
</feature>
<reference evidence="4" key="1">
    <citation type="submission" date="2016-06" db="EMBL/GenBank/DDBJ databases">
        <authorList>
            <person name="Varghese N."/>
            <person name="Submissions Spin"/>
        </authorList>
    </citation>
    <scope>NUCLEOTIDE SEQUENCE [LARGE SCALE GENOMIC DNA]</scope>
    <source>
        <strain evidence="4">DSM 43819</strain>
    </source>
</reference>
<dbReference type="PANTHER" id="PTHR36840">
    <property type="entry name" value="BLL5714 PROTEIN"/>
    <property type="match status" value="1"/>
</dbReference>
<gene>
    <name evidence="3" type="ORF">GA0070613_6294</name>
</gene>
<dbReference type="Pfam" id="PF06772">
    <property type="entry name" value="LtrA"/>
    <property type="match status" value="1"/>
</dbReference>
<dbReference type="InterPro" id="IPR010640">
    <property type="entry name" value="Low_temperature_requirement_A"/>
</dbReference>
<dbReference type="AlphaFoldDB" id="A0A1C5K568"/>
<feature type="transmembrane region" description="Helical" evidence="2">
    <location>
        <begin position="94"/>
        <end position="113"/>
    </location>
</feature>
<feature type="transmembrane region" description="Helical" evidence="2">
    <location>
        <begin position="437"/>
        <end position="455"/>
    </location>
</feature>
<feature type="transmembrane region" description="Helical" evidence="2">
    <location>
        <begin position="344"/>
        <end position="365"/>
    </location>
</feature>